<name>A0A5E4Q854_9NEOP</name>
<dbReference type="AlphaFoldDB" id="A0A5E4Q854"/>
<keyword evidence="3" id="KW-1185">Reference proteome</keyword>
<gene>
    <name evidence="2" type="ORF">LSINAPIS_LOCUS6013</name>
</gene>
<dbReference type="Proteomes" id="UP000324832">
    <property type="component" value="Unassembled WGS sequence"/>
</dbReference>
<evidence type="ECO:0000256" key="1">
    <source>
        <dbReference type="SAM" id="MobiDB-lite"/>
    </source>
</evidence>
<feature type="region of interest" description="Disordered" evidence="1">
    <location>
        <begin position="1"/>
        <end position="39"/>
    </location>
</feature>
<proteinExistence type="predicted"/>
<protein>
    <submittedName>
        <fullName evidence="2">Uncharacterized protein</fullName>
    </submittedName>
</protein>
<feature type="non-terminal residue" evidence="2">
    <location>
        <position position="1"/>
    </location>
</feature>
<sequence>VCSESSASESSLESSSGYGSQGAFAAEEHAHHQIQHADVESEIVTLRRTSEAEIAAARESFSVSLGSLEEAVRYGPAAGLPALWVNHRRRSGGLRPYRGLRGLMC</sequence>
<accession>A0A5E4Q854</accession>
<feature type="compositionally biased region" description="Low complexity" evidence="1">
    <location>
        <begin position="1"/>
        <end position="16"/>
    </location>
</feature>
<evidence type="ECO:0000313" key="2">
    <source>
        <dbReference type="EMBL" id="VVC93920.1"/>
    </source>
</evidence>
<organism evidence="2 3">
    <name type="scientific">Leptidea sinapis</name>
    <dbReference type="NCBI Taxonomy" id="189913"/>
    <lineage>
        <taxon>Eukaryota</taxon>
        <taxon>Metazoa</taxon>
        <taxon>Ecdysozoa</taxon>
        <taxon>Arthropoda</taxon>
        <taxon>Hexapoda</taxon>
        <taxon>Insecta</taxon>
        <taxon>Pterygota</taxon>
        <taxon>Neoptera</taxon>
        <taxon>Endopterygota</taxon>
        <taxon>Lepidoptera</taxon>
        <taxon>Glossata</taxon>
        <taxon>Ditrysia</taxon>
        <taxon>Papilionoidea</taxon>
        <taxon>Pieridae</taxon>
        <taxon>Dismorphiinae</taxon>
        <taxon>Leptidea</taxon>
    </lineage>
</organism>
<evidence type="ECO:0000313" key="3">
    <source>
        <dbReference type="Proteomes" id="UP000324832"/>
    </source>
</evidence>
<reference evidence="2 3" key="1">
    <citation type="submission" date="2017-07" db="EMBL/GenBank/DDBJ databases">
        <authorList>
            <person name="Talla V."/>
            <person name="Backstrom N."/>
        </authorList>
    </citation>
    <scope>NUCLEOTIDE SEQUENCE [LARGE SCALE GENOMIC DNA]</scope>
</reference>
<feature type="non-terminal residue" evidence="2">
    <location>
        <position position="105"/>
    </location>
</feature>
<feature type="compositionally biased region" description="Basic and acidic residues" evidence="1">
    <location>
        <begin position="26"/>
        <end position="39"/>
    </location>
</feature>
<dbReference type="EMBL" id="FZQP02001815">
    <property type="protein sequence ID" value="VVC93920.1"/>
    <property type="molecule type" value="Genomic_DNA"/>
</dbReference>